<feature type="transmembrane region" description="Helical" evidence="7">
    <location>
        <begin position="329"/>
        <end position="354"/>
    </location>
</feature>
<dbReference type="Proteomes" id="UP000183413">
    <property type="component" value="Unassembled WGS sequence"/>
</dbReference>
<dbReference type="GO" id="GO:0005886">
    <property type="term" value="C:plasma membrane"/>
    <property type="evidence" value="ECO:0007669"/>
    <property type="project" value="UniProtKB-SubCell"/>
</dbReference>
<dbReference type="PANTHER" id="PTHR30572">
    <property type="entry name" value="MEMBRANE COMPONENT OF TRANSPORTER-RELATED"/>
    <property type="match status" value="1"/>
</dbReference>
<keyword evidence="2" id="KW-1003">Cell membrane</keyword>
<keyword evidence="3 7" id="KW-0812">Transmembrane</keyword>
<organism evidence="10 11">
    <name type="scientific">Actinomadura madurae</name>
    <dbReference type="NCBI Taxonomy" id="1993"/>
    <lineage>
        <taxon>Bacteria</taxon>
        <taxon>Bacillati</taxon>
        <taxon>Actinomycetota</taxon>
        <taxon>Actinomycetes</taxon>
        <taxon>Streptosporangiales</taxon>
        <taxon>Thermomonosporaceae</taxon>
        <taxon>Actinomadura</taxon>
    </lineage>
</organism>
<comment type="subcellular location">
    <subcellularLocation>
        <location evidence="1">Cell membrane</location>
        <topology evidence="1">Multi-pass membrane protein</topology>
    </subcellularLocation>
</comment>
<evidence type="ECO:0000256" key="1">
    <source>
        <dbReference type="ARBA" id="ARBA00004651"/>
    </source>
</evidence>
<dbReference type="GeneID" id="99653345"/>
<evidence type="ECO:0000256" key="4">
    <source>
        <dbReference type="ARBA" id="ARBA00022989"/>
    </source>
</evidence>
<proteinExistence type="inferred from homology"/>
<evidence type="ECO:0000256" key="7">
    <source>
        <dbReference type="SAM" id="Phobius"/>
    </source>
</evidence>
<sequence>MRPSDQLRVAGAGIRARRLRAALSALGIAIGTAAIVAVLGLSASSQAGLLAQIDRLGTNLLTANTGKSVTGGTAQLPAAAPQRISHLPDVEDTAHAGAIDGASVYRSPLIPAINTNALKVEAASLNLPEVVGTGVAQGRWLNAATERQPVTVLGALAAQRLGIDRVYPGQRIWLKNQWFYVAGILEPAALSTDIDTSALIGYPAAERYLGYTAVDKGAAVPGPPTTVYVRARTDRVNAVQGVLAQTANPEAPADVDVSQPSDALTARAAAEGAFDSLFLGLGVVALLVGAVGVANIMIISVLERRSEIGLRRALGATRGHIRTQFLSEAVMLALLGGVAGVAAGALTTAVYASVKGWAVVIPAEAWAGGIGAAILIGAIAGLLPALRAARLSPTEALRTL</sequence>
<dbReference type="InterPro" id="IPR003838">
    <property type="entry name" value="ABC3_permease_C"/>
</dbReference>
<dbReference type="GO" id="GO:0022857">
    <property type="term" value="F:transmembrane transporter activity"/>
    <property type="evidence" value="ECO:0007669"/>
    <property type="project" value="TreeGrafter"/>
</dbReference>
<evidence type="ECO:0000313" key="10">
    <source>
        <dbReference type="EMBL" id="SFQ26419.1"/>
    </source>
</evidence>
<keyword evidence="5 7" id="KW-0472">Membrane</keyword>
<dbReference type="InterPro" id="IPR050250">
    <property type="entry name" value="Macrolide_Exporter_MacB"/>
</dbReference>
<dbReference type="Pfam" id="PF12704">
    <property type="entry name" value="MacB_PCD"/>
    <property type="match status" value="1"/>
</dbReference>
<evidence type="ECO:0000256" key="2">
    <source>
        <dbReference type="ARBA" id="ARBA00022475"/>
    </source>
</evidence>
<dbReference type="InParanoid" id="A0A1I5X371"/>
<comment type="similarity">
    <text evidence="6">Belongs to the ABC-4 integral membrane protein family.</text>
</comment>
<dbReference type="OrthoDB" id="9780560at2"/>
<feature type="transmembrane region" description="Helical" evidence="7">
    <location>
        <begin position="21"/>
        <end position="43"/>
    </location>
</feature>
<dbReference type="EMBL" id="FOVH01000025">
    <property type="protein sequence ID" value="SFQ26419.1"/>
    <property type="molecule type" value="Genomic_DNA"/>
</dbReference>
<dbReference type="AlphaFoldDB" id="A0A1I5X371"/>
<name>A0A1I5X371_9ACTN</name>
<evidence type="ECO:0000259" key="8">
    <source>
        <dbReference type="Pfam" id="PF02687"/>
    </source>
</evidence>
<evidence type="ECO:0000256" key="5">
    <source>
        <dbReference type="ARBA" id="ARBA00023136"/>
    </source>
</evidence>
<dbReference type="RefSeq" id="WP_075024584.1">
    <property type="nucleotide sequence ID" value="NZ_CP083237.1"/>
</dbReference>
<gene>
    <name evidence="10" type="ORF">SAMN04489713_12598</name>
</gene>
<reference evidence="10 11" key="1">
    <citation type="submission" date="2016-10" db="EMBL/GenBank/DDBJ databases">
        <authorList>
            <person name="de Groot N.N."/>
        </authorList>
    </citation>
    <scope>NUCLEOTIDE SEQUENCE [LARGE SCALE GENOMIC DNA]</scope>
    <source>
        <strain evidence="10 11">DSM 43067</strain>
    </source>
</reference>
<evidence type="ECO:0000259" key="9">
    <source>
        <dbReference type="Pfam" id="PF12704"/>
    </source>
</evidence>
<dbReference type="eggNOG" id="COG0577">
    <property type="taxonomic scope" value="Bacteria"/>
</dbReference>
<feature type="transmembrane region" description="Helical" evidence="7">
    <location>
        <begin position="277"/>
        <end position="302"/>
    </location>
</feature>
<evidence type="ECO:0000256" key="6">
    <source>
        <dbReference type="ARBA" id="ARBA00038076"/>
    </source>
</evidence>
<evidence type="ECO:0000313" key="11">
    <source>
        <dbReference type="Proteomes" id="UP000183413"/>
    </source>
</evidence>
<dbReference type="Pfam" id="PF02687">
    <property type="entry name" value="FtsX"/>
    <property type="match status" value="1"/>
</dbReference>
<evidence type="ECO:0000256" key="3">
    <source>
        <dbReference type="ARBA" id="ARBA00022692"/>
    </source>
</evidence>
<dbReference type="InterPro" id="IPR025857">
    <property type="entry name" value="MacB_PCD"/>
</dbReference>
<feature type="domain" description="MacB-like periplasmic core" evidence="9">
    <location>
        <begin position="22"/>
        <end position="240"/>
    </location>
</feature>
<dbReference type="STRING" id="1993.SAMN04489713_12598"/>
<dbReference type="PANTHER" id="PTHR30572:SF4">
    <property type="entry name" value="ABC TRANSPORTER PERMEASE YTRF"/>
    <property type="match status" value="1"/>
</dbReference>
<feature type="domain" description="ABC3 transporter permease C-terminal" evidence="8">
    <location>
        <begin position="281"/>
        <end position="393"/>
    </location>
</feature>
<keyword evidence="11" id="KW-1185">Reference proteome</keyword>
<feature type="transmembrane region" description="Helical" evidence="7">
    <location>
        <begin position="366"/>
        <end position="386"/>
    </location>
</feature>
<protein>
    <submittedName>
        <fullName evidence="10">Putative ABC transport system permease protein</fullName>
    </submittedName>
</protein>
<keyword evidence="4 7" id="KW-1133">Transmembrane helix</keyword>
<accession>A0A1I5X371</accession>